<dbReference type="EMBL" id="BBNU01000005">
    <property type="protein sequence ID" value="GAL79036.1"/>
    <property type="molecule type" value="Genomic_DNA"/>
</dbReference>
<feature type="compositionally biased region" description="Acidic residues" evidence="1">
    <location>
        <begin position="35"/>
        <end position="50"/>
    </location>
</feature>
<name>A0A090WPX1_9FLAO</name>
<sequence length="50" mass="5652">MKNCYADKHLEISKDAFTKPKNLSINVDCSKVDSDSDSNQDDNTPEDLDF</sequence>
<feature type="region of interest" description="Disordered" evidence="1">
    <location>
        <begin position="28"/>
        <end position="50"/>
    </location>
</feature>
<protein>
    <submittedName>
        <fullName evidence="2">Uncharacterized protein</fullName>
    </submittedName>
</protein>
<evidence type="ECO:0000256" key="1">
    <source>
        <dbReference type="SAM" id="MobiDB-lite"/>
    </source>
</evidence>
<dbReference type="Proteomes" id="UP000029643">
    <property type="component" value="Unassembled WGS sequence"/>
</dbReference>
<evidence type="ECO:0000313" key="3">
    <source>
        <dbReference type="Proteomes" id="UP000029643"/>
    </source>
</evidence>
<comment type="caution">
    <text evidence="2">The sequence shown here is derived from an EMBL/GenBank/DDBJ whole genome shotgun (WGS) entry which is preliminary data.</text>
</comment>
<dbReference type="AlphaFoldDB" id="A0A090WPX1"/>
<organism evidence="2 3">
    <name type="scientific">Algibacter lectus</name>
    <dbReference type="NCBI Taxonomy" id="221126"/>
    <lineage>
        <taxon>Bacteria</taxon>
        <taxon>Pseudomonadati</taxon>
        <taxon>Bacteroidota</taxon>
        <taxon>Flavobacteriia</taxon>
        <taxon>Flavobacteriales</taxon>
        <taxon>Flavobacteriaceae</taxon>
        <taxon>Algibacter</taxon>
    </lineage>
</organism>
<proteinExistence type="predicted"/>
<accession>A0A090WPX1</accession>
<evidence type="ECO:0000313" key="2">
    <source>
        <dbReference type="EMBL" id="GAL79036.1"/>
    </source>
</evidence>
<reference evidence="2" key="1">
    <citation type="journal article" date="2014" name="Genome Announc.">
        <title>Draft Genome Sequences of Marine Flavobacterium Algibacter lectus Strains SS8 and NR4.</title>
        <authorList>
            <person name="Takatani N."/>
            <person name="Nakanishi M."/>
            <person name="Meirelles P."/>
            <person name="Mino S."/>
            <person name="Suda W."/>
            <person name="Oshima K."/>
            <person name="Hattori M."/>
            <person name="Ohkuma M."/>
            <person name="Hosokawa M."/>
            <person name="Miyashita K."/>
            <person name="Thompson F.L."/>
            <person name="Niwa A."/>
            <person name="Sawabe T."/>
            <person name="Sawabe T."/>
        </authorList>
    </citation>
    <scope>NUCLEOTIDE SEQUENCE [LARGE SCALE GENOMIC DNA]</scope>
    <source>
        <strain evidence="2">JCM 19274</strain>
    </source>
</reference>
<gene>
    <name evidence="2" type="ORF">JCM19274_4121</name>
</gene>